<dbReference type="GO" id="GO:0005524">
    <property type="term" value="F:ATP binding"/>
    <property type="evidence" value="ECO:0007669"/>
    <property type="project" value="UniProtKB-UniRule"/>
</dbReference>
<evidence type="ECO:0000256" key="1">
    <source>
        <dbReference type="ARBA" id="ARBA00005790"/>
    </source>
</evidence>
<dbReference type="KEGG" id="hmi:soil367_02280"/>
<evidence type="ECO:0000256" key="3">
    <source>
        <dbReference type="ARBA" id="ARBA00016296"/>
    </source>
</evidence>
<keyword evidence="7 9" id="KW-0067">ATP-binding</keyword>
<feature type="binding site" evidence="9">
    <location>
        <begin position="13"/>
        <end position="20"/>
    </location>
    <ligand>
        <name>ATP</name>
        <dbReference type="ChEBI" id="CHEBI:30616"/>
    </ligand>
</feature>
<evidence type="ECO:0000256" key="5">
    <source>
        <dbReference type="ARBA" id="ARBA00022741"/>
    </source>
</evidence>
<dbReference type="PANTHER" id="PTHR23117:SF13">
    <property type="entry name" value="GUANYLATE KINASE"/>
    <property type="match status" value="1"/>
</dbReference>
<organism evidence="11 12">
    <name type="scientific">Hydrocarboniclastica marina</name>
    <dbReference type="NCBI Taxonomy" id="2259620"/>
    <lineage>
        <taxon>Bacteria</taxon>
        <taxon>Pseudomonadati</taxon>
        <taxon>Pseudomonadota</taxon>
        <taxon>Gammaproteobacteria</taxon>
        <taxon>Alteromonadales</taxon>
        <taxon>Alteromonadaceae</taxon>
        <taxon>Hydrocarboniclastica</taxon>
    </lineage>
</organism>
<evidence type="ECO:0000256" key="9">
    <source>
        <dbReference type="HAMAP-Rule" id="MF_00328"/>
    </source>
</evidence>
<dbReference type="CDD" id="cd00071">
    <property type="entry name" value="GMPK"/>
    <property type="match status" value="1"/>
</dbReference>
<dbReference type="Gene3D" id="3.40.50.300">
    <property type="entry name" value="P-loop containing nucleotide triphosphate hydrolases"/>
    <property type="match status" value="2"/>
</dbReference>
<accession>A0A4P7XDB1</accession>
<dbReference type="FunFam" id="3.30.63.10:FF:000002">
    <property type="entry name" value="Guanylate kinase 1"/>
    <property type="match status" value="1"/>
</dbReference>
<reference evidence="11 12" key="1">
    <citation type="submission" date="2018-07" db="EMBL/GenBank/DDBJ databases">
        <title>Marsedoiliclastica nanhaica gen. nov. sp. nov., a novel marine hydrocarbonoclastic bacterium isolated from an in-situ enriched hydrocarbon-degrading consortium in deep-sea sediment.</title>
        <authorList>
            <person name="Dong C."/>
            <person name="Ma T."/>
            <person name="Liu R."/>
            <person name="Shao Z."/>
        </authorList>
    </citation>
    <scope>NUCLEOTIDE SEQUENCE [LARGE SCALE GENOMIC DNA]</scope>
    <source>
        <strain evidence="12">soil36-7</strain>
    </source>
</reference>
<evidence type="ECO:0000256" key="4">
    <source>
        <dbReference type="ARBA" id="ARBA00022679"/>
    </source>
</evidence>
<dbReference type="OrthoDB" id="9808150at2"/>
<dbReference type="InterPro" id="IPR008145">
    <property type="entry name" value="GK/Ca_channel_bsu"/>
</dbReference>
<dbReference type="AlphaFoldDB" id="A0A4P7XDB1"/>
<dbReference type="InterPro" id="IPR008144">
    <property type="entry name" value="Guanylate_kin-like_dom"/>
</dbReference>
<dbReference type="HAMAP" id="MF_00328">
    <property type="entry name" value="Guanylate_kinase"/>
    <property type="match status" value="1"/>
</dbReference>
<sequence length="208" mass="23307">MTAHCGTLYVISAPSGAGKTSLVAALLERDPRLRVSVSHTTRASRPGEVDGTNYHFVSQDVFVEMIGQGAFLEHAEVFGNYYGTSQLWVNEQLALDRDVILEIDWQGAQQVRRLRPDCVSIFIAPPSLAELRLRLERRGQDNADVIDRRMREATAECSHHGEYDYLVLNDHFEDALADLLAIARAERARTESQQVRHPELIRGLLSPG</sequence>
<dbReference type="InterPro" id="IPR017665">
    <property type="entry name" value="Guanylate_kinase"/>
</dbReference>
<keyword evidence="9" id="KW-0963">Cytoplasm</keyword>
<dbReference type="PROSITE" id="PS50052">
    <property type="entry name" value="GUANYLATE_KINASE_2"/>
    <property type="match status" value="1"/>
</dbReference>
<keyword evidence="6 9" id="KW-0418">Kinase</keyword>
<feature type="domain" description="Guanylate kinase-like" evidence="10">
    <location>
        <begin position="6"/>
        <end position="184"/>
    </location>
</feature>
<evidence type="ECO:0000256" key="6">
    <source>
        <dbReference type="ARBA" id="ARBA00022777"/>
    </source>
</evidence>
<comment type="similarity">
    <text evidence="1 9">Belongs to the guanylate kinase family.</text>
</comment>
<comment type="subcellular location">
    <subcellularLocation>
        <location evidence="9">Cytoplasm</location>
    </subcellularLocation>
</comment>
<dbReference type="RefSeq" id="WP_136546507.1">
    <property type="nucleotide sequence ID" value="NZ_CP031093.1"/>
</dbReference>
<dbReference type="EC" id="2.7.4.8" evidence="2 9"/>
<evidence type="ECO:0000256" key="7">
    <source>
        <dbReference type="ARBA" id="ARBA00022840"/>
    </source>
</evidence>
<evidence type="ECO:0000256" key="8">
    <source>
        <dbReference type="ARBA" id="ARBA00030128"/>
    </source>
</evidence>
<dbReference type="EMBL" id="CP031093">
    <property type="protein sequence ID" value="QCF24869.1"/>
    <property type="molecule type" value="Genomic_DNA"/>
</dbReference>
<evidence type="ECO:0000259" key="10">
    <source>
        <dbReference type="PROSITE" id="PS50052"/>
    </source>
</evidence>
<evidence type="ECO:0000313" key="11">
    <source>
        <dbReference type="EMBL" id="QCF24869.1"/>
    </source>
</evidence>
<evidence type="ECO:0000313" key="12">
    <source>
        <dbReference type="Proteomes" id="UP000298049"/>
    </source>
</evidence>
<dbReference type="Proteomes" id="UP000298049">
    <property type="component" value="Chromosome"/>
</dbReference>
<keyword evidence="12" id="KW-1185">Reference proteome</keyword>
<gene>
    <name evidence="9" type="primary">gmk</name>
    <name evidence="11" type="ORF">soil367_02280</name>
</gene>
<dbReference type="PROSITE" id="PS00856">
    <property type="entry name" value="GUANYLATE_KINASE_1"/>
    <property type="match status" value="1"/>
</dbReference>
<name>A0A4P7XDB1_9ALTE</name>
<keyword evidence="5 9" id="KW-0547">Nucleotide-binding</keyword>
<comment type="catalytic activity">
    <reaction evidence="9">
        <text>GMP + ATP = GDP + ADP</text>
        <dbReference type="Rhea" id="RHEA:20780"/>
        <dbReference type="ChEBI" id="CHEBI:30616"/>
        <dbReference type="ChEBI" id="CHEBI:58115"/>
        <dbReference type="ChEBI" id="CHEBI:58189"/>
        <dbReference type="ChEBI" id="CHEBI:456216"/>
        <dbReference type="EC" id="2.7.4.8"/>
    </reaction>
</comment>
<protein>
    <recommendedName>
        <fullName evidence="3 9">Guanylate kinase</fullName>
        <ecNumber evidence="2 9">2.7.4.8</ecNumber>
    </recommendedName>
    <alternativeName>
        <fullName evidence="8 9">GMP kinase</fullName>
    </alternativeName>
</protein>
<dbReference type="NCBIfam" id="TIGR03263">
    <property type="entry name" value="guanyl_kin"/>
    <property type="match status" value="1"/>
</dbReference>
<dbReference type="SUPFAM" id="SSF52540">
    <property type="entry name" value="P-loop containing nucleoside triphosphate hydrolases"/>
    <property type="match status" value="1"/>
</dbReference>
<dbReference type="InterPro" id="IPR020590">
    <property type="entry name" value="Guanylate_kinase_CS"/>
</dbReference>
<evidence type="ECO:0000256" key="2">
    <source>
        <dbReference type="ARBA" id="ARBA00012961"/>
    </source>
</evidence>
<dbReference type="SMART" id="SM00072">
    <property type="entry name" value="GuKc"/>
    <property type="match status" value="1"/>
</dbReference>
<comment type="function">
    <text evidence="9">Essential for recycling GMP and indirectly, cGMP.</text>
</comment>
<dbReference type="GO" id="GO:0004385">
    <property type="term" value="F:GMP kinase activity"/>
    <property type="evidence" value="ECO:0007669"/>
    <property type="project" value="UniProtKB-UniRule"/>
</dbReference>
<keyword evidence="4 9" id="KW-0808">Transferase</keyword>
<dbReference type="PANTHER" id="PTHR23117">
    <property type="entry name" value="GUANYLATE KINASE-RELATED"/>
    <property type="match status" value="1"/>
</dbReference>
<dbReference type="Gene3D" id="3.30.63.10">
    <property type="entry name" value="Guanylate Kinase phosphate binding domain"/>
    <property type="match status" value="1"/>
</dbReference>
<proteinExistence type="inferred from homology"/>
<dbReference type="GO" id="GO:0005829">
    <property type="term" value="C:cytosol"/>
    <property type="evidence" value="ECO:0007669"/>
    <property type="project" value="TreeGrafter"/>
</dbReference>
<dbReference type="InterPro" id="IPR027417">
    <property type="entry name" value="P-loop_NTPase"/>
</dbReference>
<dbReference type="Pfam" id="PF00625">
    <property type="entry name" value="Guanylate_kin"/>
    <property type="match status" value="1"/>
</dbReference>